<comment type="caution">
    <text evidence="2">The sequence shown here is derived from an EMBL/GenBank/DDBJ whole genome shotgun (WGS) entry which is preliminary data.</text>
</comment>
<feature type="compositionally biased region" description="Basic and acidic residues" evidence="1">
    <location>
        <begin position="58"/>
        <end position="73"/>
    </location>
</feature>
<reference evidence="2" key="1">
    <citation type="journal article" date="2014" name="Front. Microbiol.">
        <title>High frequency of phylogenetically diverse reductive dehalogenase-homologous genes in deep subseafloor sedimentary metagenomes.</title>
        <authorList>
            <person name="Kawai M."/>
            <person name="Futagami T."/>
            <person name="Toyoda A."/>
            <person name="Takaki Y."/>
            <person name="Nishi S."/>
            <person name="Hori S."/>
            <person name="Arai W."/>
            <person name="Tsubouchi T."/>
            <person name="Morono Y."/>
            <person name="Uchiyama I."/>
            <person name="Ito T."/>
            <person name="Fujiyama A."/>
            <person name="Inagaki F."/>
            <person name="Takami H."/>
        </authorList>
    </citation>
    <scope>NUCLEOTIDE SEQUENCE</scope>
    <source>
        <strain evidence="2">Expedition CK06-06</strain>
    </source>
</reference>
<accession>X1A9E7</accession>
<feature type="region of interest" description="Disordered" evidence="1">
    <location>
        <begin position="40"/>
        <end position="73"/>
    </location>
</feature>
<sequence length="73" mass="8289">MEITTKCEEHNRVLESDMGDGGVCYVELCPDCKRKEYEKGYKDGQSKDAVGRENYTQAERKIMQAGDRAGRNP</sequence>
<dbReference type="EMBL" id="BART01009632">
    <property type="protein sequence ID" value="GAG78970.1"/>
    <property type="molecule type" value="Genomic_DNA"/>
</dbReference>
<evidence type="ECO:0000256" key="1">
    <source>
        <dbReference type="SAM" id="MobiDB-lite"/>
    </source>
</evidence>
<proteinExistence type="predicted"/>
<feature type="compositionally biased region" description="Basic and acidic residues" evidence="1">
    <location>
        <begin position="40"/>
        <end position="51"/>
    </location>
</feature>
<dbReference type="AlphaFoldDB" id="X1A9E7"/>
<evidence type="ECO:0000313" key="2">
    <source>
        <dbReference type="EMBL" id="GAG78970.1"/>
    </source>
</evidence>
<name>X1A9E7_9ZZZZ</name>
<organism evidence="2">
    <name type="scientific">marine sediment metagenome</name>
    <dbReference type="NCBI Taxonomy" id="412755"/>
    <lineage>
        <taxon>unclassified sequences</taxon>
        <taxon>metagenomes</taxon>
        <taxon>ecological metagenomes</taxon>
    </lineage>
</organism>
<protein>
    <submittedName>
        <fullName evidence="2">Uncharacterized protein</fullName>
    </submittedName>
</protein>
<gene>
    <name evidence="2" type="ORF">S01H4_21294</name>
</gene>